<comment type="subcellular location">
    <subcellularLocation>
        <location evidence="1 6">Nucleus</location>
    </subcellularLocation>
</comment>
<comment type="function">
    <text evidence="6">Transcription factor that specifically binds AT-rich DNA sequences related to the nuclear matrix attachment regions (MARs).</text>
</comment>
<evidence type="ECO:0000256" key="4">
    <source>
        <dbReference type="ARBA" id="ARBA00023163"/>
    </source>
</evidence>
<dbReference type="PANTHER" id="PTHR31500">
    <property type="entry name" value="AT-HOOK MOTIF NUCLEAR-LOCALIZED PROTEIN 9"/>
    <property type="match status" value="1"/>
</dbReference>
<dbReference type="SUPFAM" id="SSF117856">
    <property type="entry name" value="AF0104/ALDC/Ptd012-like"/>
    <property type="match status" value="1"/>
</dbReference>
<dbReference type="Gene3D" id="3.30.1330.80">
    <property type="entry name" value="Hypothetical protein, similar to alpha- acetolactate decarboxylase, domain 2"/>
    <property type="match status" value="1"/>
</dbReference>
<dbReference type="InterPro" id="IPR005175">
    <property type="entry name" value="PPC_dom"/>
</dbReference>
<feature type="domain" description="PPC" evidence="7">
    <location>
        <begin position="1"/>
        <end position="126"/>
    </location>
</feature>
<reference evidence="8" key="1">
    <citation type="journal article" date="2014" name="Nat. Commun.">
        <title>The emerging biofuel crop Camelina sativa retains a highly undifferentiated hexaploid genome structure.</title>
        <authorList>
            <person name="Kagale S."/>
            <person name="Koh C."/>
            <person name="Nixon J."/>
            <person name="Bollina V."/>
            <person name="Clarke W.E."/>
            <person name="Tuteja R."/>
            <person name="Spillane C."/>
            <person name="Robinson S.J."/>
            <person name="Links M.G."/>
            <person name="Clarke C."/>
            <person name="Higgins E.E."/>
            <person name="Huebert T."/>
            <person name="Sharpe A.G."/>
            <person name="Parkin I.A."/>
        </authorList>
    </citation>
    <scope>NUCLEOTIDE SEQUENCE [LARGE SCALE GENOMIC DNA]</scope>
    <source>
        <strain evidence="8">cv. DH55</strain>
    </source>
</reference>
<accession>A0ABM0TGU4</accession>
<dbReference type="Pfam" id="PF03479">
    <property type="entry name" value="PCC"/>
    <property type="match status" value="1"/>
</dbReference>
<evidence type="ECO:0000259" key="7">
    <source>
        <dbReference type="PROSITE" id="PS51742"/>
    </source>
</evidence>
<dbReference type="Proteomes" id="UP000694864">
    <property type="component" value="Chromosome 9"/>
</dbReference>
<evidence type="ECO:0000256" key="3">
    <source>
        <dbReference type="ARBA" id="ARBA00023125"/>
    </source>
</evidence>
<keyword evidence="3 6" id="KW-0238">DNA-binding</keyword>
<evidence type="ECO:0000313" key="8">
    <source>
        <dbReference type="Proteomes" id="UP000694864"/>
    </source>
</evidence>
<dbReference type="GeneID" id="104711244"/>
<organism evidence="8 9">
    <name type="scientific">Camelina sativa</name>
    <name type="common">False flax</name>
    <name type="synonym">Myagrum sativum</name>
    <dbReference type="NCBI Taxonomy" id="90675"/>
    <lineage>
        <taxon>Eukaryota</taxon>
        <taxon>Viridiplantae</taxon>
        <taxon>Streptophyta</taxon>
        <taxon>Embryophyta</taxon>
        <taxon>Tracheophyta</taxon>
        <taxon>Spermatophyta</taxon>
        <taxon>Magnoliopsida</taxon>
        <taxon>eudicotyledons</taxon>
        <taxon>Gunneridae</taxon>
        <taxon>Pentapetalae</taxon>
        <taxon>rosids</taxon>
        <taxon>malvids</taxon>
        <taxon>Brassicales</taxon>
        <taxon>Brassicaceae</taxon>
        <taxon>Camelineae</taxon>
        <taxon>Camelina</taxon>
    </lineage>
</organism>
<dbReference type="PANTHER" id="PTHR31500:SF51">
    <property type="entry name" value="AT-HOOK MOTIF NUCLEAR-LOCALIZED PROTEIN 8"/>
    <property type="match status" value="1"/>
</dbReference>
<dbReference type="PROSITE" id="PS51742">
    <property type="entry name" value="PPC"/>
    <property type="match status" value="1"/>
</dbReference>
<keyword evidence="5 6" id="KW-0539">Nucleus</keyword>
<protein>
    <recommendedName>
        <fullName evidence="6">AT-hook motif nuclear-localized protein</fullName>
    </recommendedName>
</protein>
<evidence type="ECO:0000256" key="6">
    <source>
        <dbReference type="RuleBase" id="RU367031"/>
    </source>
</evidence>
<proteinExistence type="predicted"/>
<dbReference type="RefSeq" id="XP_010426231.1">
    <property type="nucleotide sequence ID" value="XM_010427929.2"/>
</dbReference>
<evidence type="ECO:0000256" key="2">
    <source>
        <dbReference type="ARBA" id="ARBA00023015"/>
    </source>
</evidence>
<gene>
    <name evidence="9" type="primary">LOC104711244</name>
</gene>
<dbReference type="InterPro" id="IPR039605">
    <property type="entry name" value="AHL"/>
</dbReference>
<dbReference type="CDD" id="cd11378">
    <property type="entry name" value="DUF296"/>
    <property type="match status" value="1"/>
</dbReference>
<comment type="domain">
    <text evidence="6">The PPC domain mediates interactions between AHL proteins.</text>
</comment>
<reference evidence="9" key="2">
    <citation type="submission" date="2025-08" db="UniProtKB">
        <authorList>
            <consortium name="RefSeq"/>
        </authorList>
    </citation>
    <scope>IDENTIFICATION</scope>
    <source>
        <tissue evidence="9">Leaf</tissue>
    </source>
</reference>
<keyword evidence="2 6" id="KW-0805">Transcription regulation</keyword>
<sequence>MAFSDQGPRTICILSASGAVCRVTLRQASHSGGTVSYEGRFEIVTLSGSFLNYEVNGSMNRSGSLSVSLAGPDGSGSLDGRIVGGSVVGSLVAATQVQVVVGSFVAEAKKPKQSSVNKPLFELMHCWKP</sequence>
<name>A0ABM0TGU4_CAMSA</name>
<evidence type="ECO:0000313" key="9">
    <source>
        <dbReference type="RefSeq" id="XP_010426231.1"/>
    </source>
</evidence>
<evidence type="ECO:0000256" key="5">
    <source>
        <dbReference type="ARBA" id="ARBA00023242"/>
    </source>
</evidence>
<evidence type="ECO:0000256" key="1">
    <source>
        <dbReference type="ARBA" id="ARBA00004123"/>
    </source>
</evidence>
<keyword evidence="4 6" id="KW-0804">Transcription</keyword>
<keyword evidence="8" id="KW-1185">Reference proteome</keyword>